<dbReference type="AlphaFoldDB" id="A0A2G9P8C9"/>
<proteinExistence type="predicted"/>
<gene>
    <name evidence="1" type="ORF">AB205_0186080</name>
</gene>
<accession>A0A2G9P8C9</accession>
<dbReference type="Proteomes" id="UP000228934">
    <property type="component" value="Unassembled WGS sequence"/>
</dbReference>
<organism evidence="1 2">
    <name type="scientific">Aquarana catesbeiana</name>
    <name type="common">American bullfrog</name>
    <name type="synonym">Rana catesbeiana</name>
    <dbReference type="NCBI Taxonomy" id="8400"/>
    <lineage>
        <taxon>Eukaryota</taxon>
        <taxon>Metazoa</taxon>
        <taxon>Chordata</taxon>
        <taxon>Craniata</taxon>
        <taxon>Vertebrata</taxon>
        <taxon>Euteleostomi</taxon>
        <taxon>Amphibia</taxon>
        <taxon>Batrachia</taxon>
        <taxon>Anura</taxon>
        <taxon>Neobatrachia</taxon>
        <taxon>Ranoidea</taxon>
        <taxon>Ranidae</taxon>
        <taxon>Aquarana</taxon>
    </lineage>
</organism>
<sequence length="109" mass="12279">MKITKSSVPNSTNIENLTWVCISRRSGKHCPNKNYNVSVFLRIAKPKFEDAHKLCLNILISLMIPCLKCVYFHTSSLLKPQNTQCVNMCYLPSLGINGHILGVQPLPHN</sequence>
<reference evidence="2" key="1">
    <citation type="journal article" date="2017" name="Nat. Commun.">
        <title>The North American bullfrog draft genome provides insight into hormonal regulation of long noncoding RNA.</title>
        <authorList>
            <person name="Hammond S.A."/>
            <person name="Warren R.L."/>
            <person name="Vandervalk B.P."/>
            <person name="Kucuk E."/>
            <person name="Khan H."/>
            <person name="Gibb E.A."/>
            <person name="Pandoh P."/>
            <person name="Kirk H."/>
            <person name="Zhao Y."/>
            <person name="Jones M."/>
            <person name="Mungall A.J."/>
            <person name="Coope R."/>
            <person name="Pleasance S."/>
            <person name="Moore R.A."/>
            <person name="Holt R.A."/>
            <person name="Round J.M."/>
            <person name="Ohora S."/>
            <person name="Walle B.V."/>
            <person name="Veldhoen N."/>
            <person name="Helbing C.C."/>
            <person name="Birol I."/>
        </authorList>
    </citation>
    <scope>NUCLEOTIDE SEQUENCE [LARGE SCALE GENOMIC DNA]</scope>
</reference>
<dbReference type="EMBL" id="KV922582">
    <property type="protein sequence ID" value="PIN99150.1"/>
    <property type="molecule type" value="Genomic_DNA"/>
</dbReference>
<protein>
    <submittedName>
        <fullName evidence="1">Uncharacterized protein</fullName>
    </submittedName>
</protein>
<keyword evidence="2" id="KW-1185">Reference proteome</keyword>
<evidence type="ECO:0000313" key="1">
    <source>
        <dbReference type="EMBL" id="PIN99150.1"/>
    </source>
</evidence>
<evidence type="ECO:0000313" key="2">
    <source>
        <dbReference type="Proteomes" id="UP000228934"/>
    </source>
</evidence>
<name>A0A2G9P8C9_AQUCT</name>